<organism evidence="9 10">
    <name type="scientific">Vannielia litorea</name>
    <dbReference type="NCBI Taxonomy" id="1217970"/>
    <lineage>
        <taxon>Bacteria</taxon>
        <taxon>Pseudomonadati</taxon>
        <taxon>Pseudomonadota</taxon>
        <taxon>Alphaproteobacteria</taxon>
        <taxon>Rhodobacterales</taxon>
        <taxon>Paracoccaceae</taxon>
        <taxon>Vannielia</taxon>
    </lineage>
</organism>
<keyword evidence="2 4" id="KW-0560">Oxidoreductase</keyword>
<dbReference type="SUPFAM" id="SSF53720">
    <property type="entry name" value="ALDH-like"/>
    <property type="match status" value="1"/>
</dbReference>
<gene>
    <name evidence="9" type="ORF">SAMN05444002_2246</name>
</gene>
<dbReference type="PIRSF" id="PIRSF036492">
    <property type="entry name" value="ALDH"/>
    <property type="match status" value="1"/>
</dbReference>
<evidence type="ECO:0000256" key="7">
    <source>
        <dbReference type="RuleBase" id="RU003345"/>
    </source>
</evidence>
<dbReference type="Gene3D" id="3.40.605.10">
    <property type="entry name" value="Aldehyde Dehydrogenase, Chain A, domain 1"/>
    <property type="match status" value="1"/>
</dbReference>
<feature type="active site" evidence="5">
    <location>
        <position position="245"/>
    </location>
</feature>
<proteinExistence type="inferred from homology"/>
<evidence type="ECO:0000313" key="10">
    <source>
        <dbReference type="Proteomes" id="UP000184932"/>
    </source>
</evidence>
<keyword evidence="3" id="KW-0520">NAD</keyword>
<dbReference type="Pfam" id="PF00171">
    <property type="entry name" value="Aldedh"/>
    <property type="match status" value="1"/>
</dbReference>
<dbReference type="PANTHER" id="PTHR43570">
    <property type="entry name" value="ALDEHYDE DEHYDROGENASE"/>
    <property type="match status" value="1"/>
</dbReference>
<dbReference type="Proteomes" id="UP000184932">
    <property type="component" value="Unassembled WGS sequence"/>
</dbReference>
<evidence type="ECO:0000256" key="6">
    <source>
        <dbReference type="PROSITE-ProRule" id="PRU10007"/>
    </source>
</evidence>
<evidence type="ECO:0000256" key="5">
    <source>
        <dbReference type="PIRSR" id="PIRSR036492-1"/>
    </source>
</evidence>
<accession>A0A1N6G6M2</accession>
<dbReference type="InterPro" id="IPR016161">
    <property type="entry name" value="Ald_DH/histidinol_DH"/>
</dbReference>
<dbReference type="PANTHER" id="PTHR43570:SF20">
    <property type="entry name" value="ALDEHYDE DEHYDROGENASE ALDX-RELATED"/>
    <property type="match status" value="1"/>
</dbReference>
<comment type="similarity">
    <text evidence="1 4 7">Belongs to the aldehyde dehydrogenase family.</text>
</comment>
<dbReference type="AlphaFoldDB" id="A0A1N6G6M2"/>
<dbReference type="GO" id="GO:0005737">
    <property type="term" value="C:cytoplasm"/>
    <property type="evidence" value="ECO:0007669"/>
    <property type="project" value="TreeGrafter"/>
</dbReference>
<protein>
    <recommendedName>
        <fullName evidence="4">Aldehyde dehydrogenase</fullName>
    </recommendedName>
</protein>
<feature type="domain" description="Aldehyde dehydrogenase" evidence="8">
    <location>
        <begin position="12"/>
        <end position="428"/>
    </location>
</feature>
<dbReference type="GO" id="GO:0006081">
    <property type="term" value="P:aldehyde metabolic process"/>
    <property type="evidence" value="ECO:0007669"/>
    <property type="project" value="InterPro"/>
</dbReference>
<reference evidence="10" key="1">
    <citation type="submission" date="2016-11" db="EMBL/GenBank/DDBJ databases">
        <authorList>
            <person name="Varghese N."/>
            <person name="Submissions S."/>
        </authorList>
    </citation>
    <scope>NUCLEOTIDE SEQUENCE [LARGE SCALE GENOMIC DNA]</scope>
    <source>
        <strain evidence="10">DSM 29440</strain>
    </source>
</reference>
<dbReference type="InterPro" id="IPR015590">
    <property type="entry name" value="Aldehyde_DH_dom"/>
</dbReference>
<dbReference type="InterPro" id="IPR029510">
    <property type="entry name" value="Ald_DH_CS_GLU"/>
</dbReference>
<dbReference type="InterPro" id="IPR016160">
    <property type="entry name" value="Ald_DH_CS_CYS"/>
</dbReference>
<dbReference type="InterPro" id="IPR016162">
    <property type="entry name" value="Ald_DH_N"/>
</dbReference>
<evidence type="ECO:0000259" key="8">
    <source>
        <dbReference type="Pfam" id="PF00171"/>
    </source>
</evidence>
<dbReference type="GO" id="GO:0004029">
    <property type="term" value="F:aldehyde dehydrogenase (NAD+) activity"/>
    <property type="evidence" value="ECO:0007669"/>
    <property type="project" value="TreeGrafter"/>
</dbReference>
<dbReference type="PROSITE" id="PS00070">
    <property type="entry name" value="ALDEHYDE_DEHYDR_CYS"/>
    <property type="match status" value="1"/>
</dbReference>
<dbReference type="CDD" id="cd07133">
    <property type="entry name" value="ALDH_CALDH_CalB"/>
    <property type="match status" value="1"/>
</dbReference>
<dbReference type="STRING" id="1217970.SAMN05444002_2246"/>
<feature type="active site" evidence="5 6">
    <location>
        <position position="211"/>
    </location>
</feature>
<dbReference type="EMBL" id="FSRL01000001">
    <property type="protein sequence ID" value="SIO03195.1"/>
    <property type="molecule type" value="Genomic_DNA"/>
</dbReference>
<dbReference type="InterPro" id="IPR016163">
    <property type="entry name" value="Ald_DH_C"/>
</dbReference>
<evidence type="ECO:0000256" key="1">
    <source>
        <dbReference type="ARBA" id="ARBA00009986"/>
    </source>
</evidence>
<dbReference type="RefSeq" id="WP_074256288.1">
    <property type="nucleotide sequence ID" value="NZ_FSRL01000001.1"/>
</dbReference>
<dbReference type="OrthoDB" id="9812625at2"/>
<dbReference type="PROSITE" id="PS00687">
    <property type="entry name" value="ALDEHYDE_DEHYDR_GLU"/>
    <property type="match status" value="1"/>
</dbReference>
<evidence type="ECO:0000256" key="3">
    <source>
        <dbReference type="ARBA" id="ARBA00023027"/>
    </source>
</evidence>
<dbReference type="Gene3D" id="3.40.309.10">
    <property type="entry name" value="Aldehyde Dehydrogenase, Chain A, domain 2"/>
    <property type="match status" value="1"/>
</dbReference>
<evidence type="ECO:0000256" key="4">
    <source>
        <dbReference type="PIRNR" id="PIRNR036492"/>
    </source>
</evidence>
<keyword evidence="10" id="KW-1185">Reference proteome</keyword>
<name>A0A1N6G6M2_9RHOB</name>
<evidence type="ECO:0000313" key="9">
    <source>
        <dbReference type="EMBL" id="SIO03195.1"/>
    </source>
</evidence>
<dbReference type="InterPro" id="IPR012394">
    <property type="entry name" value="Aldehyde_DH_NAD(P)"/>
</dbReference>
<sequence length="457" mass="49784">MTDLHQILDTQRTAFLASPPPELAERRAQLSRLAKAVKAKADLLARAANEDFGRRAADETKLLDLVPTINAIDYLDRNLRRFMAPERRSTHFALWPGKSRVHYQPKGVVGIISPWNYPYLLALAPLATALAAGNRVMLKPSEFTPASSAAMRELLEELFRPEQVAVVEGGPELGAEFSSLPFDHLFFTGGTEVGRKVMQAAAANLTPVTLELGGKSPAIVTDQAVMEAATASIAFGKLVNGGQTCIAPDYALVPRSRLDAFCESMKVQAHKLYPSGTADENFTLPIHDRHADRLAKLADEAVAQGARRLPLLEGEKAPAMLLDVTDDMHVMQEEIFGPLLPVVPYDSLEEAIAYINARPRPLALYHFGPDDEAREAVLTRTTSGGVTVNDTILHVAVDDLPFGGVGPSGLGAYHGPEGFRSMSHAKAVFTQRKPNGAHLIRPPYGKWTRRILKHFLG</sequence>
<evidence type="ECO:0000256" key="2">
    <source>
        <dbReference type="ARBA" id="ARBA00023002"/>
    </source>
</evidence>